<keyword evidence="2" id="KW-0812">Transmembrane</keyword>
<proteinExistence type="predicted"/>
<evidence type="ECO:0000313" key="3">
    <source>
        <dbReference type="EMBL" id="MBI9115354.1"/>
    </source>
</evidence>
<name>A0A934I4C3_9MICO</name>
<evidence type="ECO:0000256" key="2">
    <source>
        <dbReference type="SAM" id="Phobius"/>
    </source>
</evidence>
<organism evidence="3 4">
    <name type="scientific">Sanguibacter suaedae</name>
    <dbReference type="NCBI Taxonomy" id="2795737"/>
    <lineage>
        <taxon>Bacteria</taxon>
        <taxon>Bacillati</taxon>
        <taxon>Actinomycetota</taxon>
        <taxon>Actinomycetes</taxon>
        <taxon>Micrococcales</taxon>
        <taxon>Sanguibacteraceae</taxon>
        <taxon>Sanguibacter</taxon>
    </lineage>
</organism>
<sequence length="627" mass="66991">MRRAFRRDDDSGIAMVLVVGSMMTLMVLVLGGLAYVMQSERFARYDQDYTAAMSAAQAGVDDYISRLNRSDTYHAALDCSNTAMRKPMTASNSCGWNATTKVGWAPVTNGADPTTTASFHYEVDSTRVNTEGTILLTSTGRSKDVYRTIEVAVGKGGSTDYVYYTDFESADPANTVSYPNGAPNDSCGRSGNSLAKYFWQGRTNCSEIQFISSDTLDGRVFSNDAILSNGATFQQSIESANPGCQRVTASSSSWSQCLRSGSSGANFGGKKPTHSSALYLPDNSAAFATHPGCHYYGATRIVFNAAGTMTVWSKDSNFTGAVLSVPGPDGTVPSCGSGSALASSSGALVNVPNDMVIYVAAAPSNVQRRELFGDEIGGPTTSQLPLGNFSTDALTPSAGTSYVADLNMTETTRYRGEGNLYVQGTLKGRVTVAAAQSIIVTGDVVLAGGTNGSDMLGLVATNSVEVMHPRMATRTYNRECQATDRRGNCTRWSAYRWFNTNEGEAGVNPYAGEGTWPKRVTDPSTRTTNPSTGIQIAGSIQTLQHSFFVQRYDVGPNKGTLLVRGSIAQRWRGAVGTGSSTTGYSKLYTYDGRLTYSAPPYFPSWANSEWSLRYSGETPTRSEVKTG</sequence>
<dbReference type="EMBL" id="JAEINH010000007">
    <property type="protein sequence ID" value="MBI9115354.1"/>
    <property type="molecule type" value="Genomic_DNA"/>
</dbReference>
<keyword evidence="2" id="KW-0472">Membrane</keyword>
<accession>A0A934I4C3</accession>
<feature type="region of interest" description="Disordered" evidence="1">
    <location>
        <begin position="509"/>
        <end position="528"/>
    </location>
</feature>
<evidence type="ECO:0000256" key="1">
    <source>
        <dbReference type="SAM" id="MobiDB-lite"/>
    </source>
</evidence>
<evidence type="ECO:0008006" key="5">
    <source>
        <dbReference type="Google" id="ProtNLM"/>
    </source>
</evidence>
<evidence type="ECO:0000313" key="4">
    <source>
        <dbReference type="Proteomes" id="UP000602087"/>
    </source>
</evidence>
<feature type="transmembrane region" description="Helical" evidence="2">
    <location>
        <begin position="12"/>
        <end position="37"/>
    </location>
</feature>
<keyword evidence="4" id="KW-1185">Reference proteome</keyword>
<reference evidence="3" key="1">
    <citation type="submission" date="2020-12" db="EMBL/GenBank/DDBJ databases">
        <title>Sanguibacter suaedae sp. nov., isolated from Suaeda aralocaspica.</title>
        <authorList>
            <person name="Ma Q."/>
        </authorList>
    </citation>
    <scope>NUCLEOTIDE SEQUENCE</scope>
    <source>
        <strain evidence="3">YZGR15</strain>
    </source>
</reference>
<keyword evidence="2" id="KW-1133">Transmembrane helix</keyword>
<dbReference type="Proteomes" id="UP000602087">
    <property type="component" value="Unassembled WGS sequence"/>
</dbReference>
<gene>
    <name evidence="3" type="ORF">JAV76_10075</name>
</gene>
<protein>
    <recommendedName>
        <fullName evidence="5">Type 4 fimbrial biogenesis protein PilX N-terminal domain-containing protein</fullName>
    </recommendedName>
</protein>
<dbReference type="RefSeq" id="WP_198733916.1">
    <property type="nucleotide sequence ID" value="NZ_JAEINH010000007.1"/>
</dbReference>
<dbReference type="AlphaFoldDB" id="A0A934I4C3"/>
<comment type="caution">
    <text evidence="3">The sequence shown here is derived from an EMBL/GenBank/DDBJ whole genome shotgun (WGS) entry which is preliminary data.</text>
</comment>